<reference evidence="1 2" key="1">
    <citation type="submission" date="2017-11" db="EMBL/GenBank/DDBJ databases">
        <title>De-novo sequencing of pomegranate (Punica granatum L.) genome.</title>
        <authorList>
            <person name="Akparov Z."/>
            <person name="Amiraslanov A."/>
            <person name="Hajiyeva S."/>
            <person name="Abbasov M."/>
            <person name="Kaur K."/>
            <person name="Hamwieh A."/>
            <person name="Solovyev V."/>
            <person name="Salamov A."/>
            <person name="Braich B."/>
            <person name="Kosarev P."/>
            <person name="Mahmoud A."/>
            <person name="Hajiyev E."/>
            <person name="Babayeva S."/>
            <person name="Izzatullayeva V."/>
            <person name="Mammadov A."/>
            <person name="Mammadov A."/>
            <person name="Sharifova S."/>
            <person name="Ojaghi J."/>
            <person name="Eynullazada K."/>
            <person name="Bayramov B."/>
            <person name="Abdulazimova A."/>
            <person name="Shahmuradov I."/>
        </authorList>
    </citation>
    <scope>NUCLEOTIDE SEQUENCE [LARGE SCALE GENOMIC DNA]</scope>
    <source>
        <strain evidence="2">cv. AG2017</strain>
        <tissue evidence="1">Leaf</tissue>
    </source>
</reference>
<keyword evidence="2" id="KW-1185">Reference proteome</keyword>
<gene>
    <name evidence="1" type="ORF">CRG98_036355</name>
</gene>
<evidence type="ECO:0000313" key="2">
    <source>
        <dbReference type="Proteomes" id="UP000233551"/>
    </source>
</evidence>
<dbReference type="Proteomes" id="UP000233551">
    <property type="component" value="Unassembled WGS sequence"/>
</dbReference>
<dbReference type="AlphaFoldDB" id="A0A2I0IGZ1"/>
<comment type="caution">
    <text evidence="1">The sequence shown here is derived from an EMBL/GenBank/DDBJ whole genome shotgun (WGS) entry which is preliminary data.</text>
</comment>
<sequence length="119" mass="12849">MKEQRRNAAKLSSPLLVFEPKSAFVFESPLQLVSVGRLKSSTLHSSSSVARRPRLSSPIVLVIPFPDELMFCLPSVALVSDSRLRLLSVALVSDSPSSSLSRSSPSLAFHLRLSGSDSP</sequence>
<protein>
    <submittedName>
        <fullName evidence="1">Uncharacterized protein</fullName>
    </submittedName>
</protein>
<proteinExistence type="predicted"/>
<organism evidence="1 2">
    <name type="scientific">Punica granatum</name>
    <name type="common">Pomegranate</name>
    <dbReference type="NCBI Taxonomy" id="22663"/>
    <lineage>
        <taxon>Eukaryota</taxon>
        <taxon>Viridiplantae</taxon>
        <taxon>Streptophyta</taxon>
        <taxon>Embryophyta</taxon>
        <taxon>Tracheophyta</taxon>
        <taxon>Spermatophyta</taxon>
        <taxon>Magnoliopsida</taxon>
        <taxon>eudicotyledons</taxon>
        <taxon>Gunneridae</taxon>
        <taxon>Pentapetalae</taxon>
        <taxon>rosids</taxon>
        <taxon>malvids</taxon>
        <taxon>Myrtales</taxon>
        <taxon>Lythraceae</taxon>
        <taxon>Punica</taxon>
    </lineage>
</organism>
<accession>A0A2I0IGZ1</accession>
<dbReference type="EMBL" id="PGOL01003064">
    <property type="protein sequence ID" value="PKI43269.1"/>
    <property type="molecule type" value="Genomic_DNA"/>
</dbReference>
<evidence type="ECO:0000313" key="1">
    <source>
        <dbReference type="EMBL" id="PKI43269.1"/>
    </source>
</evidence>
<name>A0A2I0IGZ1_PUNGR</name>